<sequence>MADLQAITPGGIVNKSFQPAAKTFKTRSFARLAIKAGLGDRELCKAAAELEQGKGDDLGGSVWKKRVMDNRGRAIVVAKSGAFWLFAYLYAKSDRENIRHDELAGFRGLAAALGVGGLQGIARLVSEGSVREICNDCKSAESANA</sequence>
<dbReference type="RefSeq" id="WP_135250334.1">
    <property type="nucleotide sequence ID" value="NZ_SMLK01000004.1"/>
</dbReference>
<accession>A0A4Z0BLD9</accession>
<gene>
    <name evidence="1" type="ORF">EZ216_13645</name>
</gene>
<dbReference type="AlphaFoldDB" id="A0A4Z0BLD9"/>
<protein>
    <submittedName>
        <fullName evidence="1">Type II toxin-antitoxin system RelE/ParE family toxin</fullName>
    </submittedName>
</protein>
<dbReference type="Proteomes" id="UP000297839">
    <property type="component" value="Unassembled WGS sequence"/>
</dbReference>
<name>A0A4Z0BLD9_9BURK</name>
<evidence type="ECO:0000313" key="1">
    <source>
        <dbReference type="EMBL" id="TFZ00147.1"/>
    </source>
</evidence>
<dbReference type="OrthoDB" id="8607264at2"/>
<reference evidence="1 2" key="1">
    <citation type="submission" date="2019-03" db="EMBL/GenBank/DDBJ databases">
        <title>Ramlibacter sp. 18x22-1, whole genome shotgun sequence.</title>
        <authorList>
            <person name="Zhang X."/>
            <person name="Feng G."/>
            <person name="Zhu H."/>
        </authorList>
    </citation>
    <scope>NUCLEOTIDE SEQUENCE [LARGE SCALE GENOMIC DNA]</scope>
    <source>
        <strain evidence="1 2">18x22-1</strain>
    </source>
</reference>
<evidence type="ECO:0000313" key="2">
    <source>
        <dbReference type="Proteomes" id="UP000297839"/>
    </source>
</evidence>
<dbReference type="PIRSF" id="PIRSF018634">
    <property type="entry name" value="UCP018634"/>
    <property type="match status" value="1"/>
</dbReference>
<comment type="caution">
    <text evidence="1">The sequence shown here is derived from an EMBL/GenBank/DDBJ whole genome shotgun (WGS) entry which is preliminary data.</text>
</comment>
<dbReference type="Pfam" id="PF06296">
    <property type="entry name" value="RelE"/>
    <property type="match status" value="1"/>
</dbReference>
<proteinExistence type="predicted"/>
<dbReference type="InterPro" id="IPR009387">
    <property type="entry name" value="HigB-2"/>
</dbReference>
<organism evidence="1 2">
    <name type="scientific">Ramlibacter humi</name>
    <dbReference type="NCBI Taxonomy" id="2530451"/>
    <lineage>
        <taxon>Bacteria</taxon>
        <taxon>Pseudomonadati</taxon>
        <taxon>Pseudomonadota</taxon>
        <taxon>Betaproteobacteria</taxon>
        <taxon>Burkholderiales</taxon>
        <taxon>Comamonadaceae</taxon>
        <taxon>Ramlibacter</taxon>
    </lineage>
</organism>
<keyword evidence="2" id="KW-1185">Reference proteome</keyword>
<dbReference type="EMBL" id="SMLK01000004">
    <property type="protein sequence ID" value="TFZ00147.1"/>
    <property type="molecule type" value="Genomic_DNA"/>
</dbReference>